<dbReference type="Pfam" id="PF13585">
    <property type="entry name" value="CHU_C"/>
    <property type="match status" value="1"/>
</dbReference>
<dbReference type="PANTHER" id="PTHR42754:SF1">
    <property type="entry name" value="LIPOPROTEIN"/>
    <property type="match status" value="1"/>
</dbReference>
<organism evidence="1 2">
    <name type="scientific">Hymenobacter bucti</name>
    <dbReference type="NCBI Taxonomy" id="1844114"/>
    <lineage>
        <taxon>Bacteria</taxon>
        <taxon>Pseudomonadati</taxon>
        <taxon>Bacteroidota</taxon>
        <taxon>Cytophagia</taxon>
        <taxon>Cytophagales</taxon>
        <taxon>Hymenobacteraceae</taxon>
        <taxon>Hymenobacter</taxon>
    </lineage>
</organism>
<dbReference type="PANTHER" id="PTHR42754">
    <property type="entry name" value="ENDOGLUCANASE"/>
    <property type="match status" value="1"/>
</dbReference>
<keyword evidence="2" id="KW-1185">Reference proteome</keyword>
<reference evidence="2" key="1">
    <citation type="journal article" date="2019" name="Int. J. Syst. Evol. Microbiol.">
        <title>The Global Catalogue of Microorganisms (GCM) 10K type strain sequencing project: providing services to taxonomists for standard genome sequencing and annotation.</title>
        <authorList>
            <consortium name="The Broad Institute Genomics Platform"/>
            <consortium name="The Broad Institute Genome Sequencing Center for Infectious Disease"/>
            <person name="Wu L."/>
            <person name="Ma J."/>
        </authorList>
    </citation>
    <scope>NUCLEOTIDE SEQUENCE [LARGE SCALE GENOMIC DNA]</scope>
    <source>
        <strain evidence="2">CGMCC 1.15795</strain>
    </source>
</reference>
<comment type="caution">
    <text evidence="1">The sequence shown here is derived from an EMBL/GenBank/DDBJ whole genome shotgun (WGS) entry which is preliminary data.</text>
</comment>
<sequence length="849" mass="88966">MQQTADGGYILAGTSGSGISGDKSEVPRNNTSTDYWLVKLNAQGVKQWDRTYGGSQGEALSCMQQTADGGYILGGSSASPASYDKTQPLVSSANGVYALDYWIVKVDARGVKQWDRSFGTTCSAWLKSLRQTKDGGYILGGYTSSMFCQALPTTGPPSDQSQPGRGNDDYWVVKLDAQGVKEWDRTFGGSAADLLADVVQTADGGYLLGGTSVSGQSGDKSSNNLGEGDWWVVKIDARGNKEWDHTYGGTANEELASVWSTTDGGYILAGDSRSGISGTKSQPAIGNTDGWVVKVDARGGKEWDQTWGSPTADSFTKGQQTADGGYLLGGSTSALFAQAHPDFWALKLTAQGAKQWERTYGGTGFEYVTAAQQTSDGGYLVGGPTDSEATCERVDPLRGGIDYWVIKLSPDTGPVRPPLTYLTGDTLLCPGSQGQLTAVPPARATAYLWSTGATTPTIPVTQPGVYSVTVTLCTGGISTGQQQVRVAAPSASIQGDTLLCAGISSLRLQAVAPQALSYRWSTGATTREVVVDQPGTYTFTAQYSTGCSATAQLVVRAAALHISGSSTVCAASGTLLTAVAPGATAYRWSTGATTPTLAVTQVGVYSVVATFAGGCSLSASQSVTLPTARISGDSLLCAGQVGTLLTAVAPGATAYHWSTGAVTPTLAITQAGSYTVEVAYGPTCTSTARFVVRGVLSLPVFSLGRDTTLCEGEELLLQAPVMGTGLTCRWSDGSTGKTLLVRASGQYSLRLIGACDQQVASRTVRFQPCILIPNIITPNGDARNDHWVLQGLAPGSCVVEVYNRWGRQVYASATYHNEWGGDGLGGTYYYVVRLIGTERVYRGWLEVVL</sequence>
<accession>A0ABW4QXW6</accession>
<dbReference type="EMBL" id="JBHUFD010000006">
    <property type="protein sequence ID" value="MFD1874340.1"/>
    <property type="molecule type" value="Genomic_DNA"/>
</dbReference>
<name>A0ABW4QXW6_9BACT</name>
<evidence type="ECO:0000313" key="2">
    <source>
        <dbReference type="Proteomes" id="UP001597197"/>
    </source>
</evidence>
<evidence type="ECO:0000313" key="1">
    <source>
        <dbReference type="EMBL" id="MFD1874340.1"/>
    </source>
</evidence>
<protein>
    <submittedName>
        <fullName evidence="1">Gliding motility-associated C-terminal domain-containing protein</fullName>
    </submittedName>
</protein>
<proteinExistence type="predicted"/>
<gene>
    <name evidence="1" type="ORF">ACFSDX_17980</name>
</gene>
<dbReference type="RefSeq" id="WP_382316053.1">
    <property type="nucleotide sequence ID" value="NZ_JBHUFD010000006.1"/>
</dbReference>
<dbReference type="Proteomes" id="UP001597197">
    <property type="component" value="Unassembled WGS sequence"/>
</dbReference>